<name>A0AAW5BVI6_9FIRM</name>
<sequence length="152" mass="17526">MTTTQRREKFRSTFVNVPVMMLQGSVGERIKRNFTHQDPPPPLKLAGLYYTEEGHRGLDTVFHDYVQIAVKYGLPMILHPYTKLTTPSMGFSGDSYNPLTGLEEEEAYLFYTDHAKMLESSIVDHPPMFYQVNCSTLEMSCQPWRRLLRDGS</sequence>
<protein>
    <recommendedName>
        <fullName evidence="3">Amidohydrolase-related domain-containing protein</fullName>
    </recommendedName>
</protein>
<accession>A0AAW5BVI6</accession>
<gene>
    <name evidence="1" type="ORF">L0N08_20925</name>
</gene>
<reference evidence="1" key="1">
    <citation type="submission" date="2022-01" db="EMBL/GenBank/DDBJ databases">
        <title>Collection of gut derived symbiotic bacterial strains cultured from healthy donors.</title>
        <authorList>
            <person name="Lin H."/>
            <person name="Kohout C."/>
            <person name="Waligurski E."/>
            <person name="Pamer E.G."/>
        </authorList>
    </citation>
    <scope>NUCLEOTIDE SEQUENCE</scope>
    <source>
        <strain evidence="1">DFI.6.55</strain>
    </source>
</reference>
<dbReference type="RefSeq" id="WP_238053787.1">
    <property type="nucleotide sequence ID" value="NZ_JAKNGE010000029.1"/>
</dbReference>
<proteinExistence type="predicted"/>
<evidence type="ECO:0000313" key="1">
    <source>
        <dbReference type="EMBL" id="MCG4747892.1"/>
    </source>
</evidence>
<evidence type="ECO:0000313" key="2">
    <source>
        <dbReference type="Proteomes" id="UP001299608"/>
    </source>
</evidence>
<dbReference type="AlphaFoldDB" id="A0AAW5BVI6"/>
<evidence type="ECO:0008006" key="3">
    <source>
        <dbReference type="Google" id="ProtNLM"/>
    </source>
</evidence>
<comment type="caution">
    <text evidence="1">The sequence shown here is derived from an EMBL/GenBank/DDBJ whole genome shotgun (WGS) entry which is preliminary data.</text>
</comment>
<dbReference type="Proteomes" id="UP001299608">
    <property type="component" value="Unassembled WGS sequence"/>
</dbReference>
<organism evidence="1 2">
    <name type="scientific">Enterocloster aldenensis</name>
    <dbReference type="NCBI Taxonomy" id="358742"/>
    <lineage>
        <taxon>Bacteria</taxon>
        <taxon>Bacillati</taxon>
        <taxon>Bacillota</taxon>
        <taxon>Clostridia</taxon>
        <taxon>Lachnospirales</taxon>
        <taxon>Lachnospiraceae</taxon>
        <taxon>Enterocloster</taxon>
    </lineage>
</organism>
<dbReference type="EMBL" id="JAKNGE010000029">
    <property type="protein sequence ID" value="MCG4747892.1"/>
    <property type="molecule type" value="Genomic_DNA"/>
</dbReference>